<sequence>MSSETLPTTQKKPSRKRLMLLGVGGLTLAAVLVANGLAARTRHDDAVATWTESQSVPIVSVFQPTHNTTGDTLVLPAHLEAWSQAMIHARVSGYLKDWKADIGTPVKAGQVLAEIDSPDLDQQLAQAHAHLLQQQADEKLAQTSAARWQHLLSTHSVSQQEVDEKLANAAAAKANVEAARADYARLTDLSNYKTLRAPFDGTVTARNTDVGQLIKADADAGPDLFEVADTHRLRLYVPVPQNYAAAVRPGMHVTLTVPEHPGEQFDAQLVGNSNAVDMKSGTLLAQFVADNPKGVLLAGDYTEVTLNVPAGSQGVSIPGSALIFRAQGTQVAVVDAQKHVHLRNVHIGMDLGATLFIDQGLAPTDQVIDNPPDSLRENDPVKLADAGGTHAPKA</sequence>
<evidence type="ECO:0000256" key="1">
    <source>
        <dbReference type="ARBA" id="ARBA00009477"/>
    </source>
</evidence>
<dbReference type="InterPro" id="IPR006143">
    <property type="entry name" value="RND_pump_MFP"/>
</dbReference>
<name>A0A7D5H7D0_9PSED</name>
<protein>
    <submittedName>
        <fullName evidence="7">Efflux RND transporter periplasmic adaptor subunit</fullName>
    </submittedName>
</protein>
<dbReference type="Pfam" id="PF25954">
    <property type="entry name" value="Beta-barrel_RND_2"/>
    <property type="match status" value="1"/>
</dbReference>
<dbReference type="RefSeq" id="WP_158157517.1">
    <property type="nucleotide sequence ID" value="NZ_CP056030.1"/>
</dbReference>
<dbReference type="Gene3D" id="1.10.287.470">
    <property type="entry name" value="Helix hairpin bin"/>
    <property type="match status" value="1"/>
</dbReference>
<evidence type="ECO:0000256" key="3">
    <source>
        <dbReference type="SAM" id="MobiDB-lite"/>
    </source>
</evidence>
<dbReference type="EMBL" id="CP056030">
    <property type="protein sequence ID" value="QKZ05923.1"/>
    <property type="molecule type" value="Genomic_DNA"/>
</dbReference>
<accession>A0A7D5H7D0</accession>
<evidence type="ECO:0000313" key="7">
    <source>
        <dbReference type="EMBL" id="QKZ05923.1"/>
    </source>
</evidence>
<proteinExistence type="inferred from homology"/>
<feature type="domain" description="CzcB-like barrel-sandwich hybrid" evidence="6">
    <location>
        <begin position="85"/>
        <end position="229"/>
    </location>
</feature>
<feature type="coiled-coil region" evidence="2">
    <location>
        <begin position="162"/>
        <end position="189"/>
    </location>
</feature>
<organism evidence="7 8">
    <name type="scientific">Pseudomonas eucalypticola</name>
    <dbReference type="NCBI Taxonomy" id="2599595"/>
    <lineage>
        <taxon>Bacteria</taxon>
        <taxon>Pseudomonadati</taxon>
        <taxon>Pseudomonadota</taxon>
        <taxon>Gammaproteobacteria</taxon>
        <taxon>Pseudomonadales</taxon>
        <taxon>Pseudomonadaceae</taxon>
        <taxon>Pseudomonas</taxon>
    </lineage>
</organism>
<dbReference type="Gene3D" id="2.40.420.20">
    <property type="match status" value="1"/>
</dbReference>
<evidence type="ECO:0000259" key="4">
    <source>
        <dbReference type="Pfam" id="PF25954"/>
    </source>
</evidence>
<dbReference type="SUPFAM" id="SSF111369">
    <property type="entry name" value="HlyD-like secretion proteins"/>
    <property type="match status" value="1"/>
</dbReference>
<dbReference type="AlphaFoldDB" id="A0A7D5H7D0"/>
<dbReference type="Pfam" id="PF25973">
    <property type="entry name" value="BSH_CzcB"/>
    <property type="match status" value="1"/>
</dbReference>
<dbReference type="Pfam" id="PF25967">
    <property type="entry name" value="RND-MFP_C"/>
    <property type="match status" value="1"/>
</dbReference>
<dbReference type="Gene3D" id="2.40.30.170">
    <property type="match status" value="1"/>
</dbReference>
<dbReference type="PANTHER" id="PTHR30469">
    <property type="entry name" value="MULTIDRUG RESISTANCE PROTEIN MDTA"/>
    <property type="match status" value="1"/>
</dbReference>
<gene>
    <name evidence="7" type="ORF">HWQ56_19885</name>
</gene>
<evidence type="ECO:0000256" key="2">
    <source>
        <dbReference type="SAM" id="Coils"/>
    </source>
</evidence>
<evidence type="ECO:0000259" key="6">
    <source>
        <dbReference type="Pfam" id="PF25973"/>
    </source>
</evidence>
<dbReference type="InterPro" id="IPR058792">
    <property type="entry name" value="Beta-barrel_RND_2"/>
</dbReference>
<evidence type="ECO:0000313" key="8">
    <source>
        <dbReference type="Proteomes" id="UP000509568"/>
    </source>
</evidence>
<feature type="domain" description="CusB-like beta-barrel" evidence="4">
    <location>
        <begin position="237"/>
        <end position="307"/>
    </location>
</feature>
<dbReference type="NCBIfam" id="TIGR01730">
    <property type="entry name" value="RND_mfp"/>
    <property type="match status" value="1"/>
</dbReference>
<keyword evidence="8" id="KW-1185">Reference proteome</keyword>
<reference evidence="7 8" key="1">
    <citation type="submission" date="2020-06" db="EMBL/GenBank/DDBJ databases">
        <title>Pseudomonas eucalypticola sp. nov., an endophyte of Eucalyptus dunnii leaves with biocontrol ability of eucalyptus leaf blight.</title>
        <authorList>
            <person name="Liu Y."/>
            <person name="Song Z."/>
            <person name="Zeng H."/>
            <person name="Lu M."/>
            <person name="Wang X."/>
            <person name="Lian X."/>
            <person name="Zhang Q."/>
        </authorList>
    </citation>
    <scope>NUCLEOTIDE SEQUENCE [LARGE SCALE GENOMIC DNA]</scope>
    <source>
        <strain evidence="7 8">NP-1</strain>
    </source>
</reference>
<dbReference type="Gene3D" id="2.40.50.100">
    <property type="match status" value="1"/>
</dbReference>
<dbReference type="GO" id="GO:1990281">
    <property type="term" value="C:efflux pump complex"/>
    <property type="evidence" value="ECO:0007669"/>
    <property type="project" value="TreeGrafter"/>
</dbReference>
<dbReference type="Proteomes" id="UP000509568">
    <property type="component" value="Chromosome"/>
</dbReference>
<dbReference type="InterPro" id="IPR058647">
    <property type="entry name" value="BSH_CzcB-like"/>
</dbReference>
<dbReference type="KEGG" id="pez:HWQ56_19885"/>
<dbReference type="InterPro" id="IPR058627">
    <property type="entry name" value="MdtA-like_C"/>
</dbReference>
<dbReference type="GO" id="GO:0015562">
    <property type="term" value="F:efflux transmembrane transporter activity"/>
    <property type="evidence" value="ECO:0007669"/>
    <property type="project" value="TreeGrafter"/>
</dbReference>
<evidence type="ECO:0000259" key="5">
    <source>
        <dbReference type="Pfam" id="PF25967"/>
    </source>
</evidence>
<comment type="similarity">
    <text evidence="1">Belongs to the membrane fusion protein (MFP) (TC 8.A.1) family.</text>
</comment>
<dbReference type="PANTHER" id="PTHR30469:SF37">
    <property type="entry name" value="RAGD PROTEIN"/>
    <property type="match status" value="1"/>
</dbReference>
<feature type="domain" description="Multidrug resistance protein MdtA-like C-terminal permuted SH3" evidence="5">
    <location>
        <begin position="315"/>
        <end position="368"/>
    </location>
</feature>
<feature type="region of interest" description="Disordered" evidence="3">
    <location>
        <begin position="369"/>
        <end position="394"/>
    </location>
</feature>
<keyword evidence="2" id="KW-0175">Coiled coil</keyword>